<comment type="similarity">
    <text evidence="2">Belongs to the fimbrial protein family.</text>
</comment>
<gene>
    <name evidence="8" type="ORF">LMG28614_07142</name>
</gene>
<dbReference type="AlphaFoldDB" id="A0A6S7BQG4"/>
<dbReference type="InterPro" id="IPR036937">
    <property type="entry name" value="Adhesion_dom_fimbrial_sf"/>
</dbReference>
<dbReference type="PROSITE" id="PS51257">
    <property type="entry name" value="PROKAR_LIPOPROTEIN"/>
    <property type="match status" value="1"/>
</dbReference>
<dbReference type="PANTHER" id="PTHR33420">
    <property type="entry name" value="FIMBRIAL SUBUNIT ELFA-RELATED"/>
    <property type="match status" value="1"/>
</dbReference>
<feature type="domain" description="Fimbrial-type adhesion" evidence="6">
    <location>
        <begin position="178"/>
        <end position="323"/>
    </location>
</feature>
<keyword evidence="3 5" id="KW-0732">Signal</keyword>
<dbReference type="Proteomes" id="UP000494365">
    <property type="component" value="Unassembled WGS sequence"/>
</dbReference>
<feature type="signal peptide" evidence="5">
    <location>
        <begin position="1"/>
        <end position="22"/>
    </location>
</feature>
<name>A0A6S7BQG4_9BURK</name>
<evidence type="ECO:0000313" key="9">
    <source>
        <dbReference type="Proteomes" id="UP000494365"/>
    </source>
</evidence>
<dbReference type="Gene3D" id="2.60.40.1090">
    <property type="entry name" value="Fimbrial-type adhesion domain"/>
    <property type="match status" value="1"/>
</dbReference>
<dbReference type="InterPro" id="IPR050263">
    <property type="entry name" value="Bact_Fimbrial_Adh_Pro"/>
</dbReference>
<evidence type="ECO:0000256" key="2">
    <source>
        <dbReference type="ARBA" id="ARBA00006671"/>
    </source>
</evidence>
<feature type="domain" description="MrkD-like receptor binding" evidence="7">
    <location>
        <begin position="42"/>
        <end position="168"/>
    </location>
</feature>
<protein>
    <submittedName>
        <fullName evidence="8">Uncharacterized protein</fullName>
    </submittedName>
</protein>
<feature type="chain" id="PRO_5028968189" evidence="5">
    <location>
        <begin position="23"/>
        <end position="323"/>
    </location>
</feature>
<evidence type="ECO:0000256" key="1">
    <source>
        <dbReference type="ARBA" id="ARBA00004561"/>
    </source>
</evidence>
<dbReference type="GO" id="GO:0043709">
    <property type="term" value="P:cell adhesion involved in single-species biofilm formation"/>
    <property type="evidence" value="ECO:0007669"/>
    <property type="project" value="TreeGrafter"/>
</dbReference>
<dbReference type="InterPro" id="IPR054160">
    <property type="entry name" value="MrkD_recept-bd"/>
</dbReference>
<evidence type="ECO:0000256" key="4">
    <source>
        <dbReference type="ARBA" id="ARBA00023263"/>
    </source>
</evidence>
<dbReference type="Pfam" id="PF22003">
    <property type="entry name" value="MrkDrd"/>
    <property type="match status" value="1"/>
</dbReference>
<dbReference type="GO" id="GO:0009289">
    <property type="term" value="C:pilus"/>
    <property type="evidence" value="ECO:0007669"/>
    <property type="project" value="UniProtKB-SubCell"/>
</dbReference>
<evidence type="ECO:0000259" key="6">
    <source>
        <dbReference type="Pfam" id="PF00419"/>
    </source>
</evidence>
<reference evidence="8 9" key="1">
    <citation type="submission" date="2020-04" db="EMBL/GenBank/DDBJ databases">
        <authorList>
            <person name="De Canck E."/>
        </authorList>
    </citation>
    <scope>NUCLEOTIDE SEQUENCE [LARGE SCALE GENOMIC DNA]</scope>
    <source>
        <strain evidence="8 9">LMG 28614</strain>
    </source>
</reference>
<evidence type="ECO:0000313" key="8">
    <source>
        <dbReference type="EMBL" id="CAB3809809.1"/>
    </source>
</evidence>
<organism evidence="8 9">
    <name type="scientific">Paraburkholderia ultramafica</name>
    <dbReference type="NCBI Taxonomy" id="1544867"/>
    <lineage>
        <taxon>Bacteria</taxon>
        <taxon>Pseudomonadati</taxon>
        <taxon>Pseudomonadota</taxon>
        <taxon>Betaproteobacteria</taxon>
        <taxon>Burkholderiales</taxon>
        <taxon>Burkholderiaceae</taxon>
        <taxon>Paraburkholderia</taxon>
    </lineage>
</organism>
<dbReference type="SUPFAM" id="SSF49401">
    <property type="entry name" value="Bacterial adhesins"/>
    <property type="match status" value="1"/>
</dbReference>
<evidence type="ECO:0000259" key="7">
    <source>
        <dbReference type="Pfam" id="PF22003"/>
    </source>
</evidence>
<dbReference type="Gene3D" id="2.60.40.3310">
    <property type="match status" value="1"/>
</dbReference>
<dbReference type="InterPro" id="IPR000259">
    <property type="entry name" value="Adhesion_dom_fimbrial"/>
</dbReference>
<sequence>MSRLTGVLCVLLALFLPATGWAACTGAAQSFPIFNQPNVPVFDPTLPDGTVLWTSGNLFSTLNTTVSCSPFGTVLETGVPGATYNATYKTFSTSVPGVGIQIIDSAGNILPYSNTMWSNSSGIFSIGISFTLKIIKTGPITAGGAITGNIFQYSAQSGTYPIFYVYLTGPIVVNPTIPTCTVTTPSITVPLGNVSQNSFTGVGSTSPAQSFNIGLNCSGGAANVTASVYTTLTDQNSPGNVSDKLSLTSSSTAKGIGIQVLNGTTVIKYGTDSKVIGNQNQWVAGQTGNGSFNIPLTARYVQTATTVTAGSANGIATFTMGYQ</sequence>
<proteinExistence type="inferred from homology"/>
<evidence type="ECO:0000256" key="5">
    <source>
        <dbReference type="SAM" id="SignalP"/>
    </source>
</evidence>
<dbReference type="Pfam" id="PF00419">
    <property type="entry name" value="Fimbrial"/>
    <property type="match status" value="1"/>
</dbReference>
<keyword evidence="4" id="KW-0281">Fimbrium</keyword>
<evidence type="ECO:0000256" key="3">
    <source>
        <dbReference type="ARBA" id="ARBA00022729"/>
    </source>
</evidence>
<accession>A0A6S7BQG4</accession>
<dbReference type="EMBL" id="CADIKK010000084">
    <property type="protein sequence ID" value="CAB3809809.1"/>
    <property type="molecule type" value="Genomic_DNA"/>
</dbReference>
<dbReference type="PANTHER" id="PTHR33420:SF12">
    <property type="entry name" value="FIMBRIN-LIKE PROTEIN FIMI-RELATED"/>
    <property type="match status" value="1"/>
</dbReference>
<comment type="subcellular location">
    <subcellularLocation>
        <location evidence="1">Fimbrium</location>
    </subcellularLocation>
</comment>
<dbReference type="InterPro" id="IPR008966">
    <property type="entry name" value="Adhesion_dom_sf"/>
</dbReference>
<keyword evidence="9" id="KW-1185">Reference proteome</keyword>